<keyword evidence="2" id="KW-1185">Reference proteome</keyword>
<dbReference type="AlphaFoldDB" id="A0A0H3CJ38"/>
<dbReference type="STRING" id="716541.ECL_01603"/>
<dbReference type="EMBL" id="CP001918">
    <property type="protein sequence ID" value="ADF61162.1"/>
    <property type="molecule type" value="Genomic_DNA"/>
</dbReference>
<sequence length="45" mass="5242">MDDDAASCQSQINFEELMKLITCYLICINQKYDIMDIRRLKKGLG</sequence>
<evidence type="ECO:0000313" key="2">
    <source>
        <dbReference type="Proteomes" id="UP000002363"/>
    </source>
</evidence>
<gene>
    <name evidence="1" type="ordered locus">ECL_01603</name>
</gene>
<name>A0A0H3CJ38_ENTCC</name>
<accession>A0A0H3CJ38</accession>
<evidence type="ECO:0000313" key="1">
    <source>
        <dbReference type="EMBL" id="ADF61162.1"/>
    </source>
</evidence>
<dbReference type="HOGENOM" id="CLU_3199313_0_0_6"/>
<dbReference type="Proteomes" id="UP000002363">
    <property type="component" value="Chromosome"/>
</dbReference>
<dbReference type="KEGG" id="enc:ECL_01603"/>
<reference evidence="1 2" key="1">
    <citation type="journal article" date="2010" name="J. Bacteriol.">
        <title>Complete genome sequence of Enterobacter cloacae subsp. cloacae type strain ATCC 13047.</title>
        <authorList>
            <person name="Ren Y."/>
            <person name="Ren Y."/>
            <person name="Zhou Z."/>
            <person name="Guo X."/>
            <person name="Li Y."/>
            <person name="Feng L."/>
            <person name="Wang L."/>
        </authorList>
    </citation>
    <scope>NUCLEOTIDE SEQUENCE [LARGE SCALE GENOMIC DNA]</scope>
    <source>
        <strain evidence="2">ATCC 13047 / DSM 30054 / NBRC 13535 / NCTC 10005 / WDCM 00083 / NCDC 279-56</strain>
    </source>
</reference>
<dbReference type="EnsemblBacteria" id="ADF61162">
    <property type="protein sequence ID" value="ADF61162"/>
    <property type="gene ID" value="ECL_01603"/>
</dbReference>
<proteinExistence type="predicted"/>
<protein>
    <submittedName>
        <fullName evidence="1">Uncharacterized protein</fullName>
    </submittedName>
</protein>
<organism evidence="1 2">
    <name type="scientific">Enterobacter cloacae subsp. cloacae (strain ATCC 13047 / DSM 30054 / NBRC 13535 / NCTC 10005 / WDCM 00083 / NCDC 279-56)</name>
    <dbReference type="NCBI Taxonomy" id="716541"/>
    <lineage>
        <taxon>Bacteria</taxon>
        <taxon>Pseudomonadati</taxon>
        <taxon>Pseudomonadota</taxon>
        <taxon>Gammaproteobacteria</taxon>
        <taxon>Enterobacterales</taxon>
        <taxon>Enterobacteriaceae</taxon>
        <taxon>Enterobacter</taxon>
        <taxon>Enterobacter cloacae complex</taxon>
    </lineage>
</organism>